<evidence type="ECO:0000313" key="2">
    <source>
        <dbReference type="EMBL" id="VEP16344.1"/>
    </source>
</evidence>
<keyword evidence="1" id="KW-0812">Transmembrane</keyword>
<protein>
    <submittedName>
        <fullName evidence="2">Sensor protein</fullName>
    </submittedName>
</protein>
<reference evidence="2 3" key="1">
    <citation type="submission" date="2019-01" db="EMBL/GenBank/DDBJ databases">
        <authorList>
            <person name="Brito A."/>
        </authorList>
    </citation>
    <scope>NUCLEOTIDE SEQUENCE [LARGE SCALE GENOMIC DNA]</scope>
    <source>
        <strain evidence="2">1</strain>
    </source>
</reference>
<dbReference type="Proteomes" id="UP000320055">
    <property type="component" value="Unassembled WGS sequence"/>
</dbReference>
<evidence type="ECO:0000313" key="3">
    <source>
        <dbReference type="Proteomes" id="UP000320055"/>
    </source>
</evidence>
<dbReference type="EMBL" id="CAACVJ010000379">
    <property type="protein sequence ID" value="VEP16344.1"/>
    <property type="molecule type" value="Genomic_DNA"/>
</dbReference>
<dbReference type="RefSeq" id="WP_144866099.1">
    <property type="nucleotide sequence ID" value="NZ_LR213804.1"/>
</dbReference>
<proteinExistence type="predicted"/>
<sequence length="167" mass="19657">MKKSFISGYKLNEKFQLPQWSVLVISIVIALTTSASIYRLNRWTEQSNYAQVLLVKMAEQLSKINALEWEAIALKKFSSEEQEELTEIREEIEFIFSELKKIDRQNNQLNYIANLYEQYDTAINQEIEFIQANQIEKAIAIDREIVDPIYDYMSEEITTLGEIYLLK</sequence>
<feature type="transmembrane region" description="Helical" evidence="1">
    <location>
        <begin position="20"/>
        <end position="38"/>
    </location>
</feature>
<dbReference type="AlphaFoldDB" id="A0A563VY09"/>
<keyword evidence="3" id="KW-1185">Reference proteome</keyword>
<evidence type="ECO:0000256" key="1">
    <source>
        <dbReference type="SAM" id="Phobius"/>
    </source>
</evidence>
<keyword evidence="1" id="KW-0472">Membrane</keyword>
<accession>A0A563VY09</accession>
<organism evidence="2 3">
    <name type="scientific">Hyella patelloides LEGE 07179</name>
    <dbReference type="NCBI Taxonomy" id="945734"/>
    <lineage>
        <taxon>Bacteria</taxon>
        <taxon>Bacillati</taxon>
        <taxon>Cyanobacteriota</taxon>
        <taxon>Cyanophyceae</taxon>
        <taxon>Pleurocapsales</taxon>
        <taxon>Hyellaceae</taxon>
        <taxon>Hyella</taxon>
    </lineage>
</organism>
<gene>
    <name evidence="2" type="ORF">H1P_440002</name>
</gene>
<keyword evidence="1" id="KW-1133">Transmembrane helix</keyword>
<name>A0A563VY09_9CYAN</name>
<dbReference type="OrthoDB" id="9973540at2"/>